<dbReference type="Pfam" id="PF01738">
    <property type="entry name" value="DLH"/>
    <property type="match status" value="1"/>
</dbReference>
<feature type="domain" description="Dienelactone hydrolase" evidence="2">
    <location>
        <begin position="77"/>
        <end position="224"/>
    </location>
</feature>
<comment type="caution">
    <text evidence="3">The sequence shown here is derived from an EMBL/GenBank/DDBJ whole genome shotgun (WGS) entry which is preliminary data.</text>
</comment>
<accession>A0AAW0BSA0</accession>
<dbReference type="InterPro" id="IPR029058">
    <property type="entry name" value="AB_hydrolase_fold"/>
</dbReference>
<dbReference type="EMBL" id="JAYKXP010000084">
    <property type="protein sequence ID" value="KAK7029388.1"/>
    <property type="molecule type" value="Genomic_DNA"/>
</dbReference>
<dbReference type="Gene3D" id="3.40.50.1820">
    <property type="entry name" value="alpha/beta hydrolase"/>
    <property type="match status" value="1"/>
</dbReference>
<feature type="compositionally biased region" description="Basic and acidic residues" evidence="1">
    <location>
        <begin position="59"/>
        <end position="68"/>
    </location>
</feature>
<evidence type="ECO:0000313" key="4">
    <source>
        <dbReference type="Proteomes" id="UP001383192"/>
    </source>
</evidence>
<reference evidence="3 4" key="1">
    <citation type="submission" date="2024-01" db="EMBL/GenBank/DDBJ databases">
        <title>A draft genome for a cacao thread blight-causing isolate of Paramarasmius palmivorus.</title>
        <authorList>
            <person name="Baruah I.K."/>
            <person name="Bukari Y."/>
            <person name="Amoako-Attah I."/>
            <person name="Meinhardt L.W."/>
            <person name="Bailey B.A."/>
            <person name="Cohen S.P."/>
        </authorList>
    </citation>
    <scope>NUCLEOTIDE SEQUENCE [LARGE SCALE GENOMIC DNA]</scope>
    <source>
        <strain evidence="3 4">GH-12</strain>
    </source>
</reference>
<protein>
    <recommendedName>
        <fullName evidence="2">Dienelactone hydrolase domain-containing protein</fullName>
    </recommendedName>
</protein>
<proteinExistence type="predicted"/>
<dbReference type="PANTHER" id="PTHR17630:SF44">
    <property type="entry name" value="PROTEIN AIM2"/>
    <property type="match status" value="1"/>
</dbReference>
<feature type="compositionally biased region" description="Low complexity" evidence="1">
    <location>
        <begin position="44"/>
        <end position="54"/>
    </location>
</feature>
<gene>
    <name evidence="3" type="ORF">VNI00_014642</name>
</gene>
<organism evidence="3 4">
    <name type="scientific">Paramarasmius palmivorus</name>
    <dbReference type="NCBI Taxonomy" id="297713"/>
    <lineage>
        <taxon>Eukaryota</taxon>
        <taxon>Fungi</taxon>
        <taxon>Dikarya</taxon>
        <taxon>Basidiomycota</taxon>
        <taxon>Agaricomycotina</taxon>
        <taxon>Agaricomycetes</taxon>
        <taxon>Agaricomycetidae</taxon>
        <taxon>Agaricales</taxon>
        <taxon>Marasmiineae</taxon>
        <taxon>Marasmiaceae</taxon>
        <taxon>Paramarasmius</taxon>
    </lineage>
</organism>
<keyword evidence="4" id="KW-1185">Reference proteome</keyword>
<evidence type="ECO:0000259" key="2">
    <source>
        <dbReference type="Pfam" id="PF01738"/>
    </source>
</evidence>
<evidence type="ECO:0000313" key="3">
    <source>
        <dbReference type="EMBL" id="KAK7029388.1"/>
    </source>
</evidence>
<dbReference type="AlphaFoldDB" id="A0AAW0BSA0"/>
<dbReference type="GO" id="GO:0016787">
    <property type="term" value="F:hydrolase activity"/>
    <property type="evidence" value="ECO:0007669"/>
    <property type="project" value="InterPro"/>
</dbReference>
<name>A0AAW0BSA0_9AGAR</name>
<dbReference type="PANTHER" id="PTHR17630">
    <property type="entry name" value="DIENELACTONE HYDROLASE"/>
    <property type="match status" value="1"/>
</dbReference>
<dbReference type="Proteomes" id="UP001383192">
    <property type="component" value="Unassembled WGS sequence"/>
</dbReference>
<evidence type="ECO:0000256" key="1">
    <source>
        <dbReference type="SAM" id="MobiDB-lite"/>
    </source>
</evidence>
<dbReference type="SUPFAM" id="SSF53474">
    <property type="entry name" value="alpha/beta-Hydrolases"/>
    <property type="match status" value="1"/>
</dbReference>
<sequence length="227" mass="26009">MYFPDVWGINGSFPVQWKALDGLFRVSRIPGTWGGLLQGVRDSNSRNSMRMTSRQDYVQNHRKDRNDTTTEPGFDYEAWKKKHIAFANEHVPIWMDAVAKEFGSEDTKYAAVGYCFGAPYVMNALAGPLVSAGAFGHPAFFTRVTLRDLLVKPLFLSCAETDHTFPDAARHRAEEILKSRKQVYHFQLFSGVEHGFALRGNMDDPYERWVKEESAAAIIRWFKFFLK</sequence>
<dbReference type="InterPro" id="IPR002925">
    <property type="entry name" value="Dienelactn_hydro"/>
</dbReference>
<feature type="region of interest" description="Disordered" evidence="1">
    <location>
        <begin position="44"/>
        <end position="70"/>
    </location>
</feature>